<feature type="domain" description="YhcG PDDEXK nuclease" evidence="1">
    <location>
        <begin position="178"/>
        <end position="330"/>
    </location>
</feature>
<dbReference type="InterPro" id="IPR011856">
    <property type="entry name" value="tRNA_endonuc-like_dom_sf"/>
</dbReference>
<proteinExistence type="predicted"/>
<sequence length="360" mass="42171">MENNLMVYQSVITDIKNIINAGQQEAYGAASKAMVLTYWNVGKRIVEQEQAGKEHAEYGKKLLVALSDELTKEYGNGYSERNLRYFRKFYQYFPDKEIWNACVPNLNWTQFRSLLRVSDENARIWYMNEAAKEGWSSRTLDRNISTQYYNRLLQSPQKENVIAEMKQKTVGYQKNSFELLKNPIMAEFLGFKNEDSYLESDLEAAIISHIRDFLMEMGRGFAFVARQQHIVTETEDYYIDLVFYNIELKCYVLIDLKMGKITHQDVGQIDMYVRMYDDLKCKPGDNPTIGILLCSETDEDIARYSVLHDNDHLFMSKYLTCLPTKEQLKVEIERQKEIFYMQHPDAGENDGGEEGYQRKN</sequence>
<dbReference type="RefSeq" id="WP_118097670.1">
    <property type="nucleotide sequence ID" value="NZ_JALFPT010000057.1"/>
</dbReference>
<dbReference type="Pfam" id="PF06250">
    <property type="entry name" value="YhcG_C"/>
    <property type="match status" value="1"/>
</dbReference>
<evidence type="ECO:0000313" key="3">
    <source>
        <dbReference type="EMBL" id="RGS39451.1"/>
    </source>
</evidence>
<dbReference type="Gene3D" id="3.40.1350.10">
    <property type="match status" value="1"/>
</dbReference>
<dbReference type="AlphaFoldDB" id="A0A395V9S6"/>
<accession>A0A395V9S6</accession>
<name>A0A395V9S6_9FIRM</name>
<dbReference type="PANTHER" id="PTHR30547">
    <property type="entry name" value="UNCHARACTERIZED PROTEIN YHCG-RELATED"/>
    <property type="match status" value="1"/>
</dbReference>
<dbReference type="PANTHER" id="PTHR30547:SF5">
    <property type="entry name" value="NUCLEASE YHCG-RELATED"/>
    <property type="match status" value="1"/>
</dbReference>
<dbReference type="EMBL" id="QRVL01000009">
    <property type="protein sequence ID" value="RGS39451.1"/>
    <property type="molecule type" value="Genomic_DNA"/>
</dbReference>
<evidence type="ECO:0000259" key="1">
    <source>
        <dbReference type="Pfam" id="PF06250"/>
    </source>
</evidence>
<dbReference type="InterPro" id="IPR053148">
    <property type="entry name" value="PD-DEXK-like_domain"/>
</dbReference>
<comment type="caution">
    <text evidence="3">The sequence shown here is derived from an EMBL/GenBank/DDBJ whole genome shotgun (WGS) entry which is preliminary data.</text>
</comment>
<evidence type="ECO:0000313" key="4">
    <source>
        <dbReference type="Proteomes" id="UP000266172"/>
    </source>
</evidence>
<dbReference type="Proteomes" id="UP000266172">
    <property type="component" value="Unassembled WGS sequence"/>
</dbReference>
<gene>
    <name evidence="3" type="ORF">DWX93_10870</name>
</gene>
<dbReference type="GO" id="GO:0003676">
    <property type="term" value="F:nucleic acid binding"/>
    <property type="evidence" value="ECO:0007669"/>
    <property type="project" value="InterPro"/>
</dbReference>
<feature type="domain" description="YhcG N-terminal" evidence="2">
    <location>
        <begin position="14"/>
        <end position="151"/>
    </location>
</feature>
<dbReference type="Pfam" id="PF17761">
    <property type="entry name" value="DUF1016_N"/>
    <property type="match status" value="1"/>
</dbReference>
<dbReference type="InterPro" id="IPR041527">
    <property type="entry name" value="YhcG_N"/>
</dbReference>
<organism evidence="3 4">
    <name type="scientific">Roseburia hominis</name>
    <dbReference type="NCBI Taxonomy" id="301301"/>
    <lineage>
        <taxon>Bacteria</taxon>
        <taxon>Bacillati</taxon>
        <taxon>Bacillota</taxon>
        <taxon>Clostridia</taxon>
        <taxon>Lachnospirales</taxon>
        <taxon>Lachnospiraceae</taxon>
        <taxon>Roseburia</taxon>
    </lineage>
</organism>
<dbReference type="InterPro" id="IPR009362">
    <property type="entry name" value="YhcG_C"/>
</dbReference>
<protein>
    <submittedName>
        <fullName evidence="3">DUF1016 domain-containing protein</fullName>
    </submittedName>
</protein>
<evidence type="ECO:0000259" key="2">
    <source>
        <dbReference type="Pfam" id="PF17761"/>
    </source>
</evidence>
<reference evidence="3 4" key="1">
    <citation type="submission" date="2018-08" db="EMBL/GenBank/DDBJ databases">
        <title>A genome reference for cultivated species of the human gut microbiota.</title>
        <authorList>
            <person name="Zou Y."/>
            <person name="Xue W."/>
            <person name="Luo G."/>
        </authorList>
    </citation>
    <scope>NUCLEOTIDE SEQUENCE [LARGE SCALE GENOMIC DNA]</scope>
    <source>
        <strain evidence="3 4">AF22-12AC</strain>
    </source>
</reference>